<feature type="region of interest" description="Disordered" evidence="1">
    <location>
        <begin position="30"/>
        <end position="79"/>
    </location>
</feature>
<feature type="chain" id="PRO_5013073180" description="DUF4124 domain-containing protein" evidence="2">
    <location>
        <begin position="19"/>
        <end position="135"/>
    </location>
</feature>
<evidence type="ECO:0000256" key="1">
    <source>
        <dbReference type="SAM" id="MobiDB-lite"/>
    </source>
</evidence>
<dbReference type="EMBL" id="AQQV01000001">
    <property type="protein sequence ID" value="ORE89606.1"/>
    <property type="molecule type" value="Genomic_DNA"/>
</dbReference>
<comment type="caution">
    <text evidence="4">The sequence shown here is derived from an EMBL/GenBank/DDBJ whole genome shotgun (WGS) entry which is preliminary data.</text>
</comment>
<dbReference type="STRING" id="1317117.ATO7_06985"/>
<reference evidence="4 5" key="1">
    <citation type="submission" date="2013-04" db="EMBL/GenBank/DDBJ databases">
        <title>Oceanococcus atlanticus 22II-S10r2 Genome Sequencing.</title>
        <authorList>
            <person name="Lai Q."/>
            <person name="Li G."/>
            <person name="Shao Z."/>
        </authorList>
    </citation>
    <scope>NUCLEOTIDE SEQUENCE [LARGE SCALE GENOMIC DNA]</scope>
    <source>
        <strain evidence="4 5">22II-S10r2</strain>
    </source>
</reference>
<name>A0A1Y1SIX8_9GAMM</name>
<organism evidence="4 5">
    <name type="scientific">Oceanococcus atlanticus</name>
    <dbReference type="NCBI Taxonomy" id="1317117"/>
    <lineage>
        <taxon>Bacteria</taxon>
        <taxon>Pseudomonadati</taxon>
        <taxon>Pseudomonadota</taxon>
        <taxon>Gammaproteobacteria</taxon>
        <taxon>Chromatiales</taxon>
        <taxon>Oceanococcaceae</taxon>
        <taxon>Oceanococcus</taxon>
    </lineage>
</organism>
<sequence>MRSLLLTGLMLASFLANAAAYRWVDEQGKVHYGDRPPAGAQRLKAPPPPAQAGQRESEEEAEATPQQPASRSGKMSAAEACQEYKSRLARYNSTPHLAVRGEDGEQRMMSAQERQNLINTTKTRADETCALAETP</sequence>
<gene>
    <name evidence="4" type="ORF">ATO7_06985</name>
</gene>
<feature type="signal peptide" evidence="2">
    <location>
        <begin position="1"/>
        <end position="18"/>
    </location>
</feature>
<evidence type="ECO:0000313" key="5">
    <source>
        <dbReference type="Proteomes" id="UP000192342"/>
    </source>
</evidence>
<evidence type="ECO:0000256" key="2">
    <source>
        <dbReference type="SAM" id="SignalP"/>
    </source>
</evidence>
<dbReference type="RefSeq" id="WP_083560863.1">
    <property type="nucleotide sequence ID" value="NZ_AQQV01000001.1"/>
</dbReference>
<dbReference type="InterPro" id="IPR025392">
    <property type="entry name" value="DUF4124"/>
</dbReference>
<dbReference type="Proteomes" id="UP000192342">
    <property type="component" value="Unassembled WGS sequence"/>
</dbReference>
<proteinExistence type="predicted"/>
<keyword evidence="5" id="KW-1185">Reference proteome</keyword>
<accession>A0A1Y1SIX8</accession>
<keyword evidence="2" id="KW-0732">Signal</keyword>
<evidence type="ECO:0000259" key="3">
    <source>
        <dbReference type="Pfam" id="PF13511"/>
    </source>
</evidence>
<feature type="domain" description="DUF4124" evidence="3">
    <location>
        <begin position="9"/>
        <end position="68"/>
    </location>
</feature>
<dbReference type="Pfam" id="PF13511">
    <property type="entry name" value="DUF4124"/>
    <property type="match status" value="1"/>
</dbReference>
<protein>
    <recommendedName>
        <fullName evidence="3">DUF4124 domain-containing protein</fullName>
    </recommendedName>
</protein>
<dbReference type="OrthoDB" id="7062774at2"/>
<evidence type="ECO:0000313" key="4">
    <source>
        <dbReference type="EMBL" id="ORE89606.1"/>
    </source>
</evidence>
<dbReference type="AlphaFoldDB" id="A0A1Y1SIX8"/>